<comment type="subcellular location">
    <subcellularLocation>
        <location evidence="1">Cytoplasm</location>
        <location evidence="1">Cytoskeleton</location>
    </subcellularLocation>
</comment>
<dbReference type="GO" id="GO:0004722">
    <property type="term" value="F:protein serine/threonine phosphatase activity"/>
    <property type="evidence" value="ECO:0007669"/>
    <property type="project" value="UniProtKB-EC"/>
</dbReference>
<dbReference type="Proteomes" id="UP000019118">
    <property type="component" value="Unassembled WGS sequence"/>
</dbReference>
<reference evidence="13" key="2">
    <citation type="submission" date="2024-08" db="UniProtKB">
        <authorList>
            <consortium name="EnsemblMetazoa"/>
        </authorList>
    </citation>
    <scope>IDENTIFICATION</scope>
</reference>
<dbReference type="InterPro" id="IPR043588">
    <property type="entry name" value="SSH-N"/>
</dbReference>
<feature type="region of interest" description="Disordered" evidence="9">
    <location>
        <begin position="634"/>
        <end position="683"/>
    </location>
</feature>
<dbReference type="PANTHER" id="PTHR45864:SF2">
    <property type="entry name" value="PROTEIN PHOSPHATASE SLINGSHOT"/>
    <property type="match status" value="1"/>
</dbReference>
<feature type="domain" description="Tyrosine-protein phosphatase" evidence="10">
    <location>
        <begin position="368"/>
        <end position="509"/>
    </location>
</feature>
<dbReference type="GO" id="GO:0005856">
    <property type="term" value="C:cytoskeleton"/>
    <property type="evidence" value="ECO:0007669"/>
    <property type="project" value="UniProtKB-SubCell"/>
</dbReference>
<sequence length="1228" mass="135739">MLYILPPLRSQNPPAPWSNLICTNGNNRNSGNLDNSSTGWKNNNSKPPKIQLRNLQILPKRDDESSEFHDTLDANRNSKSLSECYFAGKGTALVLPDADATAQLQQHVAVGSNVATAESGSGAALPCGAVGGGQASSAIQRHLQSMFYLLRPEETLKMAVKLESVHPVRTRYLVVVSRMGSRGEESCLLGIDCNEDTTVGLVLRVLADTKITLDGDGGFSVGVCGSHHIFKPVSVQAMWSALQTLHKVSAKAREGNFFQGGSTHAWVEHYETRVASDRSCLNEWHAMDCLESRRPPSPDSVRARPTERNETEKVIRSTLKEIMMSVDLDEVTSKFIRSRLEEQLDMDLGEFKSFIDQEMLVILGQMDAPTEIFDHVYLGSEWNASNYEELQRNEVRHILNVTREIDNFFPGTFDYLNVRVYDDEKTDLLKHWDDTFKYITKAKNEGSKVLVHCKMGISRSASVVIAYAMKAYNWDFNKALHHVKEKRTCIKPNTNFLAQLETYQGILDAMKNKEKLQRSKSETNLKSPTNNNKAEKAPKGGEPTPVVPVLSKSYDLQSMLSGQDLRQIGTRPKSWSPDNLATREIKEGIKSSSGFMSLEDLSQKSASKESVQESKASLARHVLMPCDNGESYSVSPNQIVHLPGHDTTPSRPEDKKAGDLDTSDHSSCSVSSAKTAVTSETWDPGEKNLDEIVCDSRTDSVCDEKLSSVVASESNTPVWTSSAVIVAQCAVSSSGFINKVPESRCTKNTAQSDPFSNQLDRVFDKEEKKQQRRATIPIAGENSVATEENLKRDCPSRQSSWSSYDSAVAMGFSEKNELSRHSSWGSGDTRILPSRNSSWGSYDMRPRKSVYYSNENGEKILHSASDLEHSSSGIFPYDKEDIPWHPGTVKRTKQRLEGSNGRQLNQDQSVSSSATSLAKTPSSEGIPANLVQAVNETLIERAKTSGEEPTSAISETINIPKSELRAPKLSRLSASAPEPCSMELVVQECSLSRSASNVSSSSNATIQQGEIAAGKLDQWTSVKRQRSFLESLQKEATSFSKKTEDPLDTASSLGKVQNLTKEFEAKSSTTCLDQMSGRVDQADAGPKGSKNLVSSLPSSPVCVHQSKEQPQNMVNDDLKFKQIRSVFENKDDVKLRQNNGKSNRVNSRYSCCEVKNPRVVGLPLITNSNRAEKTERDCKRPPIVPAVKQIAATVIDRAVKKQQQYGKTHPLAKINIKSRQNNPLYNTM</sequence>
<proteinExistence type="inferred from homology"/>
<evidence type="ECO:0000256" key="1">
    <source>
        <dbReference type="ARBA" id="ARBA00004245"/>
    </source>
</evidence>
<evidence type="ECO:0000256" key="3">
    <source>
        <dbReference type="ARBA" id="ARBA00013081"/>
    </source>
</evidence>
<comment type="catalytic activity">
    <reaction evidence="8">
        <text>O-phospho-L-threonyl-[protein] + H2O = L-threonyl-[protein] + phosphate</text>
        <dbReference type="Rhea" id="RHEA:47004"/>
        <dbReference type="Rhea" id="RHEA-COMP:11060"/>
        <dbReference type="Rhea" id="RHEA-COMP:11605"/>
        <dbReference type="ChEBI" id="CHEBI:15377"/>
        <dbReference type="ChEBI" id="CHEBI:30013"/>
        <dbReference type="ChEBI" id="CHEBI:43474"/>
        <dbReference type="ChEBI" id="CHEBI:61977"/>
        <dbReference type="EC" id="3.1.3.16"/>
    </reaction>
</comment>
<dbReference type="Gene3D" id="3.90.190.10">
    <property type="entry name" value="Protein tyrosine phosphatase superfamily"/>
    <property type="match status" value="1"/>
</dbReference>
<evidence type="ECO:0000259" key="10">
    <source>
        <dbReference type="PROSITE" id="PS50054"/>
    </source>
</evidence>
<dbReference type="Gene3D" id="1.10.10.60">
    <property type="entry name" value="Homeodomain-like"/>
    <property type="match status" value="1"/>
</dbReference>
<dbReference type="InterPro" id="IPR000387">
    <property type="entry name" value="Tyr_Pase_dom"/>
</dbReference>
<dbReference type="SUPFAM" id="SSF109715">
    <property type="entry name" value="DEK C-terminal domain"/>
    <property type="match status" value="1"/>
</dbReference>
<protein>
    <recommendedName>
        <fullName evidence="3">protein-serine/threonine phosphatase</fullName>
        <ecNumber evidence="3">3.1.3.16</ecNumber>
    </recommendedName>
</protein>
<keyword evidence="14" id="KW-1185">Reference proteome</keyword>
<dbReference type="AlphaFoldDB" id="A0AAR5PQ01"/>
<keyword evidence="6" id="KW-0904">Protein phosphatase</keyword>
<dbReference type="PROSITE" id="PS51998">
    <property type="entry name" value="DEK_C"/>
    <property type="match status" value="1"/>
</dbReference>
<dbReference type="PROSITE" id="PS00383">
    <property type="entry name" value="TYR_PHOSPHATASE_1"/>
    <property type="match status" value="1"/>
</dbReference>
<evidence type="ECO:0000256" key="7">
    <source>
        <dbReference type="ARBA" id="ARBA00023212"/>
    </source>
</evidence>
<dbReference type="GeneID" id="109539529"/>
<evidence type="ECO:0000259" key="12">
    <source>
        <dbReference type="PROSITE" id="PS51998"/>
    </source>
</evidence>
<accession>A0AAR5PQ01</accession>
<feature type="region of interest" description="Disordered" evidence="9">
    <location>
        <begin position="818"/>
        <end position="845"/>
    </location>
</feature>
<evidence type="ECO:0000256" key="6">
    <source>
        <dbReference type="ARBA" id="ARBA00022912"/>
    </source>
</evidence>
<feature type="region of interest" description="Disordered" evidence="9">
    <location>
        <begin position="766"/>
        <end position="797"/>
    </location>
</feature>
<dbReference type="Pfam" id="PF08766">
    <property type="entry name" value="DEK_C"/>
    <property type="match status" value="1"/>
</dbReference>
<dbReference type="PROSITE" id="PS50056">
    <property type="entry name" value="TYR_PHOSPHATASE_2"/>
    <property type="match status" value="1"/>
</dbReference>
<keyword evidence="5" id="KW-0378">Hydrolase</keyword>
<dbReference type="KEGG" id="dpa:109539529"/>
<dbReference type="Pfam" id="PF23040">
    <property type="entry name" value="PH_SSH1-like_1st"/>
    <property type="match status" value="1"/>
</dbReference>
<feature type="compositionally biased region" description="Polar residues" evidence="9">
    <location>
        <begin position="900"/>
        <end position="923"/>
    </location>
</feature>
<evidence type="ECO:0000259" key="11">
    <source>
        <dbReference type="PROSITE" id="PS50056"/>
    </source>
</evidence>
<dbReference type="FunFam" id="3.90.190.10:FF:000004">
    <property type="entry name" value="Protein phosphatase Slingshot homolog 2"/>
    <property type="match status" value="1"/>
</dbReference>
<dbReference type="InterPro" id="IPR016130">
    <property type="entry name" value="Tyr_Pase_AS"/>
</dbReference>
<feature type="region of interest" description="Disordered" evidence="9">
    <location>
        <begin position="1079"/>
        <end position="1108"/>
    </location>
</feature>
<comment type="similarity">
    <text evidence="2">Belongs to the protein-tyrosine phosphatase family.</text>
</comment>
<feature type="region of interest" description="Disordered" evidence="9">
    <location>
        <begin position="892"/>
        <end position="924"/>
    </location>
</feature>
<dbReference type="EnsemblMetazoa" id="XM_019907311.1">
    <property type="protein sequence ID" value="XP_019762870.1"/>
    <property type="gene ID" value="LOC109539529"/>
</dbReference>
<dbReference type="SMART" id="SM00195">
    <property type="entry name" value="DSPc"/>
    <property type="match status" value="1"/>
</dbReference>
<feature type="compositionally biased region" description="Low complexity" evidence="9">
    <location>
        <begin position="28"/>
        <end position="37"/>
    </location>
</feature>
<reference evidence="14" key="1">
    <citation type="journal article" date="2013" name="Genome Biol.">
        <title>Draft genome of the mountain pine beetle, Dendroctonus ponderosae Hopkins, a major forest pest.</title>
        <authorList>
            <person name="Keeling C.I."/>
            <person name="Yuen M.M."/>
            <person name="Liao N.Y."/>
            <person name="Docking T.R."/>
            <person name="Chan S.K."/>
            <person name="Taylor G.A."/>
            <person name="Palmquist D.L."/>
            <person name="Jackman S.D."/>
            <person name="Nguyen A."/>
            <person name="Li M."/>
            <person name="Henderson H."/>
            <person name="Janes J.K."/>
            <person name="Zhao Y."/>
            <person name="Pandoh P."/>
            <person name="Moore R."/>
            <person name="Sperling F.A."/>
            <person name="Huber D.P."/>
            <person name="Birol I."/>
            <person name="Jones S.J."/>
            <person name="Bohlmann J."/>
        </authorList>
    </citation>
    <scope>NUCLEOTIDE SEQUENCE</scope>
</reference>
<feature type="domain" description="Tyrosine specific protein phosphatases" evidence="11">
    <location>
        <begin position="430"/>
        <end position="487"/>
    </location>
</feature>
<feature type="compositionally biased region" description="Low complexity" evidence="9">
    <location>
        <begin position="1092"/>
        <end position="1101"/>
    </location>
</feature>
<feature type="compositionally biased region" description="Basic and acidic residues" evidence="9">
    <location>
        <begin position="651"/>
        <end position="664"/>
    </location>
</feature>
<dbReference type="InterPro" id="IPR043587">
    <property type="entry name" value="Phosphatase_SSH-like"/>
</dbReference>
<organism evidence="13 14">
    <name type="scientific">Dendroctonus ponderosae</name>
    <name type="common">Mountain pine beetle</name>
    <dbReference type="NCBI Taxonomy" id="77166"/>
    <lineage>
        <taxon>Eukaryota</taxon>
        <taxon>Metazoa</taxon>
        <taxon>Ecdysozoa</taxon>
        <taxon>Arthropoda</taxon>
        <taxon>Hexapoda</taxon>
        <taxon>Insecta</taxon>
        <taxon>Pterygota</taxon>
        <taxon>Neoptera</taxon>
        <taxon>Endopterygota</taxon>
        <taxon>Coleoptera</taxon>
        <taxon>Polyphaga</taxon>
        <taxon>Cucujiformia</taxon>
        <taxon>Curculionidae</taxon>
        <taxon>Scolytinae</taxon>
        <taxon>Dendroctonus</taxon>
    </lineage>
</organism>
<dbReference type="PROSITE" id="PS50054">
    <property type="entry name" value="TYR_PHOSPHATASE_DUAL"/>
    <property type="match status" value="1"/>
</dbReference>
<feature type="domain" description="DEK-C" evidence="12">
    <location>
        <begin position="309"/>
        <end position="364"/>
    </location>
</feature>
<evidence type="ECO:0000256" key="9">
    <source>
        <dbReference type="SAM" id="MobiDB-lite"/>
    </source>
</evidence>
<dbReference type="EnsemblMetazoa" id="XM_019907312.1">
    <property type="protein sequence ID" value="XP_019762871.1"/>
    <property type="gene ID" value="LOC109539529"/>
</dbReference>
<dbReference type="GO" id="GO:0003779">
    <property type="term" value="F:actin binding"/>
    <property type="evidence" value="ECO:0007669"/>
    <property type="project" value="InterPro"/>
</dbReference>
<dbReference type="EC" id="3.1.3.16" evidence="3"/>
<evidence type="ECO:0000256" key="2">
    <source>
        <dbReference type="ARBA" id="ARBA00009580"/>
    </source>
</evidence>
<keyword evidence="4" id="KW-0963">Cytoplasm</keyword>
<evidence type="ECO:0000313" key="14">
    <source>
        <dbReference type="Proteomes" id="UP000019118"/>
    </source>
</evidence>
<keyword evidence="7" id="KW-0206">Cytoskeleton</keyword>
<feature type="region of interest" description="Disordered" evidence="9">
    <location>
        <begin position="28"/>
        <end position="48"/>
    </location>
</feature>
<evidence type="ECO:0000256" key="8">
    <source>
        <dbReference type="ARBA" id="ARBA00048336"/>
    </source>
</evidence>
<dbReference type="InterPro" id="IPR000340">
    <property type="entry name" value="Dual-sp_phosphatase_cat-dom"/>
</dbReference>
<dbReference type="InterPro" id="IPR029021">
    <property type="entry name" value="Prot-tyrosine_phosphatase-like"/>
</dbReference>
<dbReference type="CTD" id="42986"/>
<feature type="region of interest" description="Disordered" evidence="9">
    <location>
        <begin position="515"/>
        <end position="546"/>
    </location>
</feature>
<dbReference type="Pfam" id="PF00782">
    <property type="entry name" value="DSPc"/>
    <property type="match status" value="1"/>
</dbReference>
<dbReference type="InterPro" id="IPR014876">
    <property type="entry name" value="DEK_C"/>
</dbReference>
<dbReference type="InterPro" id="IPR020422">
    <property type="entry name" value="TYR_PHOSPHATASE_DUAL_dom"/>
</dbReference>
<dbReference type="SUPFAM" id="SSF52799">
    <property type="entry name" value="(Phosphotyrosine protein) phosphatases II"/>
    <property type="match status" value="1"/>
</dbReference>
<name>A0AAR5PQ01_DENPD</name>
<evidence type="ECO:0000313" key="13">
    <source>
        <dbReference type="EnsemblMetazoa" id="XP_019762871.1"/>
    </source>
</evidence>
<evidence type="ECO:0000256" key="5">
    <source>
        <dbReference type="ARBA" id="ARBA00022801"/>
    </source>
</evidence>
<evidence type="ECO:0000256" key="4">
    <source>
        <dbReference type="ARBA" id="ARBA00022490"/>
    </source>
</evidence>
<dbReference type="PANTHER" id="PTHR45864">
    <property type="entry name" value="SLINGSHOT PROTEIN PHOSPHATASE HOMOLOG"/>
    <property type="match status" value="1"/>
</dbReference>
<dbReference type="GO" id="GO:0030837">
    <property type="term" value="P:negative regulation of actin filament polymerization"/>
    <property type="evidence" value="ECO:0007669"/>
    <property type="project" value="InterPro"/>
</dbReference>
<dbReference type="CDD" id="cd14513">
    <property type="entry name" value="DSP_slingshot"/>
    <property type="match status" value="1"/>
</dbReference>